<dbReference type="SUPFAM" id="SSF55729">
    <property type="entry name" value="Acyl-CoA N-acyltransferases (Nat)"/>
    <property type="match status" value="1"/>
</dbReference>
<dbReference type="InterPro" id="IPR016181">
    <property type="entry name" value="Acyl_CoA_acyltransferase"/>
</dbReference>
<dbReference type="InterPro" id="IPR000182">
    <property type="entry name" value="GNAT_dom"/>
</dbReference>
<comment type="caution">
    <text evidence="2">The sequence shown here is derived from an EMBL/GenBank/DDBJ whole genome shotgun (WGS) entry which is preliminary data.</text>
</comment>
<accession>A0A0R2NUU2</accession>
<dbReference type="Proteomes" id="UP000050920">
    <property type="component" value="Unassembled WGS sequence"/>
</dbReference>
<gene>
    <name evidence="2" type="ORF">DY78_GL002919</name>
</gene>
<reference evidence="2 3" key="1">
    <citation type="journal article" date="2015" name="Genome Announc.">
        <title>Expanding the biotechnology potential of lactobacilli through comparative genomics of 213 strains and associated genera.</title>
        <authorList>
            <person name="Sun Z."/>
            <person name="Harris H.M."/>
            <person name="McCann A."/>
            <person name="Guo C."/>
            <person name="Argimon S."/>
            <person name="Zhang W."/>
            <person name="Yang X."/>
            <person name="Jeffery I.B."/>
            <person name="Cooney J.C."/>
            <person name="Kagawa T.F."/>
            <person name="Liu W."/>
            <person name="Song Y."/>
            <person name="Salvetti E."/>
            <person name="Wrobel A."/>
            <person name="Rasinkangas P."/>
            <person name="Parkhill J."/>
            <person name="Rea M.C."/>
            <person name="O'Sullivan O."/>
            <person name="Ritari J."/>
            <person name="Douillard F.P."/>
            <person name="Paul Ross R."/>
            <person name="Yang R."/>
            <person name="Briner A.E."/>
            <person name="Felis G.E."/>
            <person name="de Vos W.M."/>
            <person name="Barrangou R."/>
            <person name="Klaenhammer T.R."/>
            <person name="Caufield P.W."/>
            <person name="Cui Y."/>
            <person name="Zhang H."/>
            <person name="O'Toole P.W."/>
        </authorList>
    </citation>
    <scope>NUCLEOTIDE SEQUENCE [LARGE SCALE GENOMIC DNA]</scope>
    <source>
        <strain evidence="2 3">DSM 21115</strain>
    </source>
</reference>
<dbReference type="Gene3D" id="3.40.630.30">
    <property type="match status" value="1"/>
</dbReference>
<sequence length="192" mass="22681">MITTERLILRHFEPTATDYQALYDMMADATVNRFLPWWPWTDLQQAQSYYQDELQPTYASAHGQFWAVCLKTDNRPIGYVDVSADASYDFGYGLAQAYWNQGLITEASQAALTWLQQHDYPYVTATHDVNNGASGQVMRKLGMHYQYSYREQWQPKDKLVTFRLYQLDLDGQVRPRYAKYWERYADHFVEEI</sequence>
<dbReference type="RefSeq" id="WP_024624397.1">
    <property type="nucleotide sequence ID" value="NZ_AYGX02000004.1"/>
</dbReference>
<evidence type="ECO:0000313" key="3">
    <source>
        <dbReference type="Proteomes" id="UP000050920"/>
    </source>
</evidence>
<protein>
    <recommendedName>
        <fullName evidence="1">N-acetyltransferase domain-containing protein</fullName>
    </recommendedName>
</protein>
<dbReference type="InterPro" id="IPR051531">
    <property type="entry name" value="N-acetyltransferase"/>
</dbReference>
<dbReference type="AlphaFoldDB" id="A0A0R2NUU2"/>
<keyword evidence="3" id="KW-1185">Reference proteome</keyword>
<dbReference type="Pfam" id="PF13302">
    <property type="entry name" value="Acetyltransf_3"/>
    <property type="match status" value="1"/>
</dbReference>
<dbReference type="GO" id="GO:0016747">
    <property type="term" value="F:acyltransferase activity, transferring groups other than amino-acyl groups"/>
    <property type="evidence" value="ECO:0007669"/>
    <property type="project" value="InterPro"/>
</dbReference>
<name>A0A0R2NUU2_9LACO</name>
<evidence type="ECO:0000313" key="2">
    <source>
        <dbReference type="EMBL" id="KRO29529.1"/>
    </source>
</evidence>
<evidence type="ECO:0000259" key="1">
    <source>
        <dbReference type="PROSITE" id="PS51186"/>
    </source>
</evidence>
<dbReference type="EMBL" id="AYGX02000004">
    <property type="protein sequence ID" value="KRO29529.1"/>
    <property type="molecule type" value="Genomic_DNA"/>
</dbReference>
<dbReference type="PROSITE" id="PS51186">
    <property type="entry name" value="GNAT"/>
    <property type="match status" value="1"/>
</dbReference>
<dbReference type="PANTHER" id="PTHR43792">
    <property type="entry name" value="GNAT FAMILY, PUTATIVE (AFU_ORTHOLOGUE AFUA_3G00765)-RELATED-RELATED"/>
    <property type="match status" value="1"/>
</dbReference>
<feature type="domain" description="N-acetyltransferase" evidence="1">
    <location>
        <begin position="7"/>
        <end position="170"/>
    </location>
</feature>
<organism evidence="2 3">
    <name type="scientific">Lactiplantibacillus fabifermentans DSM 21115</name>
    <dbReference type="NCBI Taxonomy" id="1413187"/>
    <lineage>
        <taxon>Bacteria</taxon>
        <taxon>Bacillati</taxon>
        <taxon>Bacillota</taxon>
        <taxon>Bacilli</taxon>
        <taxon>Lactobacillales</taxon>
        <taxon>Lactobacillaceae</taxon>
        <taxon>Lactiplantibacillus</taxon>
    </lineage>
</organism>
<proteinExistence type="predicted"/>